<evidence type="ECO:0000259" key="7">
    <source>
        <dbReference type="PROSITE" id="PS51462"/>
    </source>
</evidence>
<evidence type="ECO:0000313" key="8">
    <source>
        <dbReference type="EMBL" id="GMI35411.1"/>
    </source>
</evidence>
<dbReference type="InterPro" id="IPR000086">
    <property type="entry name" value="NUDIX_hydrolase_dom"/>
</dbReference>
<feature type="domain" description="Nudix hydrolase" evidence="7">
    <location>
        <begin position="126"/>
        <end position="267"/>
    </location>
</feature>
<accession>A0ABQ6MYL2</accession>
<dbReference type="InterPro" id="IPR015797">
    <property type="entry name" value="NUDIX_hydrolase-like_dom_sf"/>
</dbReference>
<evidence type="ECO:0000256" key="2">
    <source>
        <dbReference type="ARBA" id="ARBA00001946"/>
    </source>
</evidence>
<comment type="caution">
    <text evidence="8">The sequence shown here is derived from an EMBL/GenBank/DDBJ whole genome shotgun (WGS) entry which is preliminary data.</text>
</comment>
<proteinExistence type="predicted"/>
<evidence type="ECO:0000256" key="4">
    <source>
        <dbReference type="ARBA" id="ARBA00022801"/>
    </source>
</evidence>
<keyword evidence="9" id="KW-1185">Reference proteome</keyword>
<organism evidence="8 9">
    <name type="scientific">Tetraparma gracilis</name>
    <dbReference type="NCBI Taxonomy" id="2962635"/>
    <lineage>
        <taxon>Eukaryota</taxon>
        <taxon>Sar</taxon>
        <taxon>Stramenopiles</taxon>
        <taxon>Ochrophyta</taxon>
        <taxon>Bolidophyceae</taxon>
        <taxon>Parmales</taxon>
        <taxon>Triparmaceae</taxon>
        <taxon>Tetraparma</taxon>
    </lineage>
</organism>
<keyword evidence="4" id="KW-0378">Hydrolase</keyword>
<name>A0ABQ6MYL2_9STRA</name>
<gene>
    <name evidence="8" type="ORF">TeGR_g14850</name>
</gene>
<dbReference type="PANTHER" id="PTHR12992:SF11">
    <property type="entry name" value="MITOCHONDRIAL COENZYME A DIPHOSPHATASE NUDT8"/>
    <property type="match status" value="1"/>
</dbReference>
<dbReference type="CDD" id="cd03426">
    <property type="entry name" value="NUDIX_CoAse_Nudt7"/>
    <property type="match status" value="1"/>
</dbReference>
<dbReference type="Proteomes" id="UP001165060">
    <property type="component" value="Unassembled WGS sequence"/>
</dbReference>
<dbReference type="EMBL" id="BRYB01001875">
    <property type="protein sequence ID" value="GMI35411.1"/>
    <property type="molecule type" value="Genomic_DNA"/>
</dbReference>
<evidence type="ECO:0000313" key="9">
    <source>
        <dbReference type="Proteomes" id="UP001165060"/>
    </source>
</evidence>
<dbReference type="InterPro" id="IPR045121">
    <property type="entry name" value="CoAse"/>
</dbReference>
<comment type="cofactor">
    <cofactor evidence="1">
        <name>Mn(2+)</name>
        <dbReference type="ChEBI" id="CHEBI:29035"/>
    </cofactor>
</comment>
<keyword evidence="5" id="KW-0460">Magnesium</keyword>
<keyword evidence="6" id="KW-0464">Manganese</keyword>
<dbReference type="PANTHER" id="PTHR12992">
    <property type="entry name" value="NUDIX HYDROLASE"/>
    <property type="match status" value="1"/>
</dbReference>
<evidence type="ECO:0000256" key="1">
    <source>
        <dbReference type="ARBA" id="ARBA00001936"/>
    </source>
</evidence>
<comment type="cofactor">
    <cofactor evidence="2">
        <name>Mg(2+)</name>
        <dbReference type="ChEBI" id="CHEBI:18420"/>
    </cofactor>
</comment>
<dbReference type="SUPFAM" id="SSF55811">
    <property type="entry name" value="Nudix"/>
    <property type="match status" value="1"/>
</dbReference>
<sequence length="322" mass="35539">MLPDSQPPPPSFSGLGVIRADKREDLRLLVSNYTAPSLAAAVRDREDTLQHAAAVLERALELVGPSAASGQLEALRGVLEPHSRPLISKRRDRKVLMDLADGFGAGEVEMLRKYLTRMPRQVTKAHRHRAGVVLPLCNVGGVPAVLFEKRSLKLRKHPGEVCFPGGMVSGGEDATIVGTCLREMEEEIGLGQEAVSVVGILRCEWGEITAITGIAVTPVVGFVGELEELTLRPNEDEVEEVFTVPLVDVLNKDHWVHPDNSAPIFSGGPHIIWGLTAYILDRFVKDVLSRYRLSFRNDDERGGEEDRIVVERKYSSFSEFKF</sequence>
<evidence type="ECO:0000256" key="6">
    <source>
        <dbReference type="ARBA" id="ARBA00023211"/>
    </source>
</evidence>
<evidence type="ECO:0000256" key="5">
    <source>
        <dbReference type="ARBA" id="ARBA00022842"/>
    </source>
</evidence>
<dbReference type="Gene3D" id="3.90.79.10">
    <property type="entry name" value="Nucleoside Triphosphate Pyrophosphohydrolase"/>
    <property type="match status" value="1"/>
</dbReference>
<dbReference type="Pfam" id="PF00293">
    <property type="entry name" value="NUDIX"/>
    <property type="match status" value="1"/>
</dbReference>
<reference evidence="8 9" key="1">
    <citation type="journal article" date="2023" name="Commun. Biol.">
        <title>Genome analysis of Parmales, the sister group of diatoms, reveals the evolutionary specialization of diatoms from phago-mixotrophs to photoautotrophs.</title>
        <authorList>
            <person name="Ban H."/>
            <person name="Sato S."/>
            <person name="Yoshikawa S."/>
            <person name="Yamada K."/>
            <person name="Nakamura Y."/>
            <person name="Ichinomiya M."/>
            <person name="Sato N."/>
            <person name="Blanc-Mathieu R."/>
            <person name="Endo H."/>
            <person name="Kuwata A."/>
            <person name="Ogata H."/>
        </authorList>
    </citation>
    <scope>NUCLEOTIDE SEQUENCE [LARGE SCALE GENOMIC DNA]</scope>
</reference>
<evidence type="ECO:0000256" key="3">
    <source>
        <dbReference type="ARBA" id="ARBA00022723"/>
    </source>
</evidence>
<keyword evidence="3" id="KW-0479">Metal-binding</keyword>
<dbReference type="PROSITE" id="PS51462">
    <property type="entry name" value="NUDIX"/>
    <property type="match status" value="1"/>
</dbReference>
<protein>
    <recommendedName>
        <fullName evidence="7">Nudix hydrolase domain-containing protein</fullName>
    </recommendedName>
</protein>